<dbReference type="InterPro" id="IPR005155">
    <property type="entry name" value="UPF0113_PUA"/>
</dbReference>
<feature type="domain" description="UPF0113" evidence="2">
    <location>
        <begin position="168"/>
        <end position="260"/>
    </location>
</feature>
<evidence type="ECO:0000313" key="4">
    <source>
        <dbReference type="Proteomes" id="UP001208689"/>
    </source>
</evidence>
<dbReference type="EMBL" id="CP104013">
    <property type="protein sequence ID" value="UYP47379.1"/>
    <property type="molecule type" value="Genomic_DNA"/>
</dbReference>
<dbReference type="Pfam" id="PF03657">
    <property type="entry name" value="UPF0113"/>
    <property type="match status" value="1"/>
</dbReference>
<keyword evidence="4" id="KW-1185">Reference proteome</keyword>
<reference evidence="3" key="1">
    <citation type="submission" date="2022-09" db="EMBL/GenBank/DDBJ databases">
        <title>Actin cytoskeleton and complex cell architecture in an #Asgard archaeon.</title>
        <authorList>
            <person name="Ponce Toledo R.I."/>
            <person name="Schleper C."/>
            <person name="Rodrigues Oliveira T."/>
            <person name="Wollweber F."/>
            <person name="Xu J."/>
            <person name="Rittmann S."/>
            <person name="Klingl A."/>
            <person name="Pilhofer M."/>
        </authorList>
    </citation>
    <scope>NUCLEOTIDE SEQUENCE</scope>
    <source>
        <strain evidence="3">B-35</strain>
    </source>
</reference>
<proteinExistence type="predicted"/>
<name>A0ABY6HV36_9ARCH</name>
<feature type="region of interest" description="Disordered" evidence="1">
    <location>
        <begin position="1"/>
        <end position="51"/>
    </location>
</feature>
<gene>
    <name evidence="3" type="ORF">NEF87_003664</name>
</gene>
<dbReference type="Proteomes" id="UP001208689">
    <property type="component" value="Chromosome"/>
</dbReference>
<sequence length="262" mass="30350">MDSGKKTEDYSHDSSTRRKAKGLPKMGYKRTSKKVQKKTHHKKKTSQSRETKFVPLNATNVTLIKEYFESVSPNLFDSIANSGNYVLYQFEDISRDIYLVPTTMSRIVKKFSRKFPLVHCGIHFGYMRRKRTRTGFERAFFLSYEGGEFIYHLTKQSYPEIFKDLQIIQIDEDGAKAFSYGRPIELDCVISEISSIVKKKLIFVFDERDDYIGLALLRVKQAGVKRPVEGEYKSVDDYSRSQNFTLSLMTLTDLGTYLRKGS</sequence>
<evidence type="ECO:0000259" key="2">
    <source>
        <dbReference type="Pfam" id="PF03657"/>
    </source>
</evidence>
<evidence type="ECO:0000256" key="1">
    <source>
        <dbReference type="SAM" id="MobiDB-lite"/>
    </source>
</evidence>
<evidence type="ECO:0000313" key="3">
    <source>
        <dbReference type="EMBL" id="UYP47379.1"/>
    </source>
</evidence>
<organism evidence="3 4">
    <name type="scientific">Candidatus Lokiarchaeum ossiferum</name>
    <dbReference type="NCBI Taxonomy" id="2951803"/>
    <lineage>
        <taxon>Archaea</taxon>
        <taxon>Promethearchaeati</taxon>
        <taxon>Promethearchaeota</taxon>
        <taxon>Promethearchaeia</taxon>
        <taxon>Promethearchaeales</taxon>
        <taxon>Promethearchaeaceae</taxon>
        <taxon>Candidatus Lokiarchaeum</taxon>
    </lineage>
</organism>
<feature type="compositionally biased region" description="Basic residues" evidence="1">
    <location>
        <begin position="17"/>
        <end position="46"/>
    </location>
</feature>
<feature type="compositionally biased region" description="Basic and acidic residues" evidence="1">
    <location>
        <begin position="1"/>
        <end position="16"/>
    </location>
</feature>
<accession>A0ABY6HV36</accession>
<protein>
    <recommendedName>
        <fullName evidence="2">UPF0113 domain-containing protein</fullName>
    </recommendedName>
</protein>